<feature type="compositionally biased region" description="Basic and acidic residues" evidence="1">
    <location>
        <begin position="153"/>
        <end position="166"/>
    </location>
</feature>
<organism evidence="2 3">
    <name type="scientific">Effrenium voratum</name>
    <dbReference type="NCBI Taxonomy" id="2562239"/>
    <lineage>
        <taxon>Eukaryota</taxon>
        <taxon>Sar</taxon>
        <taxon>Alveolata</taxon>
        <taxon>Dinophyceae</taxon>
        <taxon>Suessiales</taxon>
        <taxon>Symbiodiniaceae</taxon>
        <taxon>Effrenium</taxon>
    </lineage>
</organism>
<name>A0AA36IM66_9DINO</name>
<accession>A0AA36IM66</accession>
<sequence>MEVTGALTLTRSAPAPVLVPARQAHGSSSGVTQWRAAAAGVLGLAVAQARRRPRCARAAQSDDLRAFLLGEPAKAPTPEKPKAAPKAAPKPAAKPKAAEKPKAAAEPAAKPAAKPKEAAKPAKPAAKAKAKAKAKSGKAEAKAHVKSALTDESPEKSGRQRADKQG</sequence>
<reference evidence="2" key="1">
    <citation type="submission" date="2023-08" db="EMBL/GenBank/DDBJ databases">
        <authorList>
            <person name="Chen Y."/>
            <person name="Shah S."/>
            <person name="Dougan E. K."/>
            <person name="Thang M."/>
            <person name="Chan C."/>
        </authorList>
    </citation>
    <scope>NUCLEOTIDE SEQUENCE</scope>
</reference>
<protein>
    <submittedName>
        <fullName evidence="2">Uncharacterized protein</fullName>
    </submittedName>
</protein>
<gene>
    <name evidence="2" type="ORF">EVOR1521_LOCUS15422</name>
</gene>
<feature type="region of interest" description="Disordered" evidence="1">
    <location>
        <begin position="67"/>
        <end position="166"/>
    </location>
</feature>
<keyword evidence="3" id="KW-1185">Reference proteome</keyword>
<evidence type="ECO:0000313" key="3">
    <source>
        <dbReference type="Proteomes" id="UP001178507"/>
    </source>
</evidence>
<proteinExistence type="predicted"/>
<dbReference type="EMBL" id="CAUJNA010001968">
    <property type="protein sequence ID" value="CAJ1389891.1"/>
    <property type="molecule type" value="Genomic_DNA"/>
</dbReference>
<dbReference type="Proteomes" id="UP001178507">
    <property type="component" value="Unassembled WGS sequence"/>
</dbReference>
<feature type="compositionally biased region" description="Low complexity" evidence="1">
    <location>
        <begin position="84"/>
        <end position="95"/>
    </location>
</feature>
<evidence type="ECO:0000256" key="1">
    <source>
        <dbReference type="SAM" id="MobiDB-lite"/>
    </source>
</evidence>
<evidence type="ECO:0000313" key="2">
    <source>
        <dbReference type="EMBL" id="CAJ1389891.1"/>
    </source>
</evidence>
<dbReference type="AlphaFoldDB" id="A0AA36IM66"/>
<feature type="compositionally biased region" description="Basic residues" evidence="1">
    <location>
        <begin position="126"/>
        <end position="136"/>
    </location>
</feature>
<comment type="caution">
    <text evidence="2">The sequence shown here is derived from an EMBL/GenBank/DDBJ whole genome shotgun (WGS) entry which is preliminary data.</text>
</comment>